<name>A0AAV2IV58_KNICA</name>
<dbReference type="Proteomes" id="UP001497482">
    <property type="component" value="Chromosome 1"/>
</dbReference>
<evidence type="ECO:0000313" key="3">
    <source>
        <dbReference type="Proteomes" id="UP001497482"/>
    </source>
</evidence>
<keyword evidence="3" id="KW-1185">Reference proteome</keyword>
<organism evidence="2 3">
    <name type="scientific">Knipowitschia caucasica</name>
    <name type="common">Caucasian dwarf goby</name>
    <name type="synonym">Pomatoschistus caucasicus</name>
    <dbReference type="NCBI Taxonomy" id="637954"/>
    <lineage>
        <taxon>Eukaryota</taxon>
        <taxon>Metazoa</taxon>
        <taxon>Chordata</taxon>
        <taxon>Craniata</taxon>
        <taxon>Vertebrata</taxon>
        <taxon>Euteleostomi</taxon>
        <taxon>Actinopterygii</taxon>
        <taxon>Neopterygii</taxon>
        <taxon>Teleostei</taxon>
        <taxon>Neoteleostei</taxon>
        <taxon>Acanthomorphata</taxon>
        <taxon>Gobiaria</taxon>
        <taxon>Gobiiformes</taxon>
        <taxon>Gobioidei</taxon>
        <taxon>Gobiidae</taxon>
        <taxon>Gobiinae</taxon>
        <taxon>Knipowitschia</taxon>
    </lineage>
</organism>
<dbReference type="AlphaFoldDB" id="A0AAV2IV58"/>
<sequence length="114" mass="12340">MPHKICHIRFCRVPLSTSHFFIILRSIDSSASSSAHTAAGPWRFGNSVLMVLESAPSAIGGVLHVVTREEKVRAADRGGKNGSLHLPFLPEPGSDLRRHDGGGTAVFDEWDPPD</sequence>
<evidence type="ECO:0000256" key="1">
    <source>
        <dbReference type="SAM" id="MobiDB-lite"/>
    </source>
</evidence>
<feature type="region of interest" description="Disordered" evidence="1">
    <location>
        <begin position="74"/>
        <end position="114"/>
    </location>
</feature>
<protein>
    <submittedName>
        <fullName evidence="2">Uncharacterized protein</fullName>
    </submittedName>
</protein>
<evidence type="ECO:0000313" key="2">
    <source>
        <dbReference type="EMBL" id="CAL1568106.1"/>
    </source>
</evidence>
<accession>A0AAV2IV58</accession>
<dbReference type="EMBL" id="OZ035823">
    <property type="protein sequence ID" value="CAL1568106.1"/>
    <property type="molecule type" value="Genomic_DNA"/>
</dbReference>
<gene>
    <name evidence="2" type="ORF">KC01_LOCUS790</name>
</gene>
<proteinExistence type="predicted"/>
<reference evidence="2 3" key="1">
    <citation type="submission" date="2024-04" db="EMBL/GenBank/DDBJ databases">
        <authorList>
            <person name="Waldvogel A.-M."/>
            <person name="Schoenle A."/>
        </authorList>
    </citation>
    <scope>NUCLEOTIDE SEQUENCE [LARGE SCALE GENOMIC DNA]</scope>
</reference>